<dbReference type="Pfam" id="PF17917">
    <property type="entry name" value="RT_RNaseH"/>
    <property type="match status" value="1"/>
</dbReference>
<evidence type="ECO:0000256" key="3">
    <source>
        <dbReference type="ARBA" id="ARBA00022722"/>
    </source>
</evidence>
<evidence type="ECO:0000256" key="4">
    <source>
        <dbReference type="ARBA" id="ARBA00022759"/>
    </source>
</evidence>
<dbReference type="PANTHER" id="PTHR24559:SF443">
    <property type="entry name" value="RNA-DIRECTED DNA POLYMERASE HOMOLOG"/>
    <property type="match status" value="1"/>
</dbReference>
<dbReference type="Gene3D" id="3.30.70.270">
    <property type="match status" value="1"/>
</dbReference>
<evidence type="ECO:0000256" key="5">
    <source>
        <dbReference type="ARBA" id="ARBA00022801"/>
    </source>
</evidence>
<dbReference type="InterPro" id="IPR043502">
    <property type="entry name" value="DNA/RNA_pol_sf"/>
</dbReference>
<evidence type="ECO:0000259" key="8">
    <source>
        <dbReference type="Pfam" id="PF17917"/>
    </source>
</evidence>
<dbReference type="GeneID" id="107019774"/>
<sequence length="168" mass="19256">MIQPSKALYGASVLFQKKQDGTMRMCVNYRALNKANVKNKYPVLLVQYLMDRLSKACWFTKLDLREGYWQAIGGMIVHEGHHVAFESRKLNDAEQRYSTNEKEMVDVVHCPQVADALSQKEVFVAVYSISKLETDFFERIKLCDANDQEGNMSKRAPPSLPTQFDAEI</sequence>
<dbReference type="SUPFAM" id="SSF56672">
    <property type="entry name" value="DNA/RNA polymerases"/>
    <property type="match status" value="1"/>
</dbReference>
<organism evidence="9 10">
    <name type="scientific">Solanum pennellii</name>
    <name type="common">Tomato</name>
    <name type="synonym">Lycopersicon pennellii</name>
    <dbReference type="NCBI Taxonomy" id="28526"/>
    <lineage>
        <taxon>Eukaryota</taxon>
        <taxon>Viridiplantae</taxon>
        <taxon>Streptophyta</taxon>
        <taxon>Embryophyta</taxon>
        <taxon>Tracheophyta</taxon>
        <taxon>Spermatophyta</taxon>
        <taxon>Magnoliopsida</taxon>
        <taxon>eudicotyledons</taxon>
        <taxon>Gunneridae</taxon>
        <taxon>Pentapetalae</taxon>
        <taxon>asterids</taxon>
        <taxon>lamiids</taxon>
        <taxon>Solanales</taxon>
        <taxon>Solanaceae</taxon>
        <taxon>Solanoideae</taxon>
        <taxon>Solaneae</taxon>
        <taxon>Solanum</taxon>
        <taxon>Solanum subgen. Lycopersicon</taxon>
    </lineage>
</organism>
<protein>
    <submittedName>
        <fullName evidence="10">Uncharacterized protein LOC107019774</fullName>
    </submittedName>
</protein>
<keyword evidence="2" id="KW-0548">Nucleotidyltransferase</keyword>
<evidence type="ECO:0000256" key="1">
    <source>
        <dbReference type="ARBA" id="ARBA00022679"/>
    </source>
</evidence>
<keyword evidence="4" id="KW-0255">Endonuclease</keyword>
<keyword evidence="9" id="KW-1185">Reference proteome</keyword>
<dbReference type="RefSeq" id="XP_015075637.1">
    <property type="nucleotide sequence ID" value="XM_015220151.1"/>
</dbReference>
<evidence type="ECO:0000256" key="7">
    <source>
        <dbReference type="SAM" id="MobiDB-lite"/>
    </source>
</evidence>
<evidence type="ECO:0000256" key="2">
    <source>
        <dbReference type="ARBA" id="ARBA00022695"/>
    </source>
</evidence>
<dbReference type="PANTHER" id="PTHR24559">
    <property type="entry name" value="TRANSPOSON TY3-I GAG-POL POLYPROTEIN"/>
    <property type="match status" value="1"/>
</dbReference>
<dbReference type="InterPro" id="IPR041373">
    <property type="entry name" value="RT_RNaseH"/>
</dbReference>
<dbReference type="InterPro" id="IPR053134">
    <property type="entry name" value="RNA-dir_DNA_polymerase"/>
</dbReference>
<evidence type="ECO:0000313" key="10">
    <source>
        <dbReference type="RefSeq" id="XP_015075637.1"/>
    </source>
</evidence>
<reference evidence="9" key="1">
    <citation type="journal article" date="2014" name="Nat. Genet.">
        <title>The genome of the stress-tolerant wild tomato species Solanum pennellii.</title>
        <authorList>
            <person name="Bolger A."/>
            <person name="Scossa F."/>
            <person name="Bolger M.E."/>
            <person name="Lanz C."/>
            <person name="Maumus F."/>
            <person name="Tohge T."/>
            <person name="Quesneville H."/>
            <person name="Alseekh S."/>
            <person name="Sorensen I."/>
            <person name="Lichtenstein G."/>
            <person name="Fich E.A."/>
            <person name="Conte M."/>
            <person name="Keller H."/>
            <person name="Schneeberger K."/>
            <person name="Schwacke R."/>
            <person name="Ofner I."/>
            <person name="Vrebalov J."/>
            <person name="Xu Y."/>
            <person name="Osorio S."/>
            <person name="Aflitos S.A."/>
            <person name="Schijlen E."/>
            <person name="Jimenez-Gomez J.M."/>
            <person name="Ryngajllo M."/>
            <person name="Kimura S."/>
            <person name="Kumar R."/>
            <person name="Koenig D."/>
            <person name="Headland L.R."/>
            <person name="Maloof J.N."/>
            <person name="Sinha N."/>
            <person name="van Ham R.C."/>
            <person name="Lankhorst R.K."/>
            <person name="Mao L."/>
            <person name="Vogel A."/>
            <person name="Arsova B."/>
            <person name="Panstruga R."/>
            <person name="Fei Z."/>
            <person name="Rose J.K."/>
            <person name="Zamir D."/>
            <person name="Carrari F."/>
            <person name="Giovannoni J.J."/>
            <person name="Weigel D."/>
            <person name="Usadel B."/>
            <person name="Fernie A.R."/>
        </authorList>
    </citation>
    <scope>NUCLEOTIDE SEQUENCE [LARGE SCALE GENOMIC DNA]</scope>
    <source>
        <strain evidence="9">cv. LA0716</strain>
    </source>
</reference>
<evidence type="ECO:0000313" key="9">
    <source>
        <dbReference type="Proteomes" id="UP000694930"/>
    </source>
</evidence>
<feature type="region of interest" description="Disordered" evidence="7">
    <location>
        <begin position="148"/>
        <end position="168"/>
    </location>
</feature>
<keyword evidence="6" id="KW-0695">RNA-directed DNA polymerase</keyword>
<name>A0ABM1GT58_SOLPN</name>
<dbReference type="InterPro" id="IPR043128">
    <property type="entry name" value="Rev_trsase/Diguanyl_cyclase"/>
</dbReference>
<dbReference type="Proteomes" id="UP000694930">
    <property type="component" value="Chromosome 1"/>
</dbReference>
<accession>A0ABM1GT58</accession>
<gene>
    <name evidence="10" type="primary">LOC107019774</name>
</gene>
<evidence type="ECO:0000256" key="6">
    <source>
        <dbReference type="ARBA" id="ARBA00022918"/>
    </source>
</evidence>
<keyword evidence="3" id="KW-0540">Nuclease</keyword>
<reference evidence="10" key="2">
    <citation type="submission" date="2025-08" db="UniProtKB">
        <authorList>
            <consortium name="RefSeq"/>
        </authorList>
    </citation>
    <scope>IDENTIFICATION</scope>
</reference>
<keyword evidence="5" id="KW-0378">Hydrolase</keyword>
<feature type="domain" description="Reverse transcriptase RNase H-like" evidence="8">
    <location>
        <begin position="71"/>
        <end position="124"/>
    </location>
</feature>
<keyword evidence="1" id="KW-0808">Transferase</keyword>
<proteinExistence type="predicted"/>
<dbReference type="Gene3D" id="3.10.10.10">
    <property type="entry name" value="HIV Type 1 Reverse Transcriptase, subunit A, domain 1"/>
    <property type="match status" value="1"/>
</dbReference>